<protein>
    <submittedName>
        <fullName evidence="2">Uncharacterized protein</fullName>
    </submittedName>
</protein>
<evidence type="ECO:0000256" key="1">
    <source>
        <dbReference type="SAM" id="MobiDB-lite"/>
    </source>
</evidence>
<feature type="compositionally biased region" description="Basic and acidic residues" evidence="1">
    <location>
        <begin position="430"/>
        <end position="439"/>
    </location>
</feature>
<accession>A0A0L0HSB0</accession>
<dbReference type="InParanoid" id="A0A0L0HSB0"/>
<feature type="compositionally biased region" description="Low complexity" evidence="1">
    <location>
        <begin position="487"/>
        <end position="514"/>
    </location>
</feature>
<organism evidence="2 3">
    <name type="scientific">Spizellomyces punctatus (strain DAOM BR117)</name>
    <dbReference type="NCBI Taxonomy" id="645134"/>
    <lineage>
        <taxon>Eukaryota</taxon>
        <taxon>Fungi</taxon>
        <taxon>Fungi incertae sedis</taxon>
        <taxon>Chytridiomycota</taxon>
        <taxon>Chytridiomycota incertae sedis</taxon>
        <taxon>Chytridiomycetes</taxon>
        <taxon>Spizellomycetales</taxon>
        <taxon>Spizellomycetaceae</taxon>
        <taxon>Spizellomyces</taxon>
    </lineage>
</organism>
<feature type="region of interest" description="Disordered" evidence="1">
    <location>
        <begin position="406"/>
        <end position="532"/>
    </location>
</feature>
<feature type="compositionally biased region" description="Basic and acidic residues" evidence="1">
    <location>
        <begin position="406"/>
        <end position="419"/>
    </location>
</feature>
<feature type="region of interest" description="Disordered" evidence="1">
    <location>
        <begin position="636"/>
        <end position="938"/>
    </location>
</feature>
<dbReference type="OMA" id="RCEEHIN"/>
<dbReference type="GeneID" id="27685078"/>
<feature type="compositionally biased region" description="Basic and acidic residues" evidence="1">
    <location>
        <begin position="558"/>
        <end position="601"/>
    </location>
</feature>
<feature type="compositionally biased region" description="Basic and acidic residues" evidence="1">
    <location>
        <begin position="689"/>
        <end position="698"/>
    </location>
</feature>
<feature type="region of interest" description="Disordered" evidence="1">
    <location>
        <begin position="266"/>
        <end position="336"/>
    </location>
</feature>
<dbReference type="RefSeq" id="XP_016612006.1">
    <property type="nucleotide sequence ID" value="XM_016749732.1"/>
</dbReference>
<feature type="compositionally biased region" description="Polar residues" evidence="1">
    <location>
        <begin position="643"/>
        <end position="661"/>
    </location>
</feature>
<feature type="compositionally biased region" description="Basic and acidic residues" evidence="1">
    <location>
        <begin position="266"/>
        <end position="305"/>
    </location>
</feature>
<feature type="compositionally biased region" description="Polar residues" evidence="1">
    <location>
        <begin position="987"/>
        <end position="996"/>
    </location>
</feature>
<evidence type="ECO:0000313" key="2">
    <source>
        <dbReference type="EMBL" id="KND03967.1"/>
    </source>
</evidence>
<feature type="compositionally biased region" description="Basic and acidic residues" evidence="1">
    <location>
        <begin position="749"/>
        <end position="927"/>
    </location>
</feature>
<feature type="compositionally biased region" description="Basic and acidic residues" evidence="1">
    <location>
        <begin position="706"/>
        <end position="736"/>
    </location>
</feature>
<dbReference type="OrthoDB" id="2162524at2759"/>
<reference evidence="2 3" key="1">
    <citation type="submission" date="2009-08" db="EMBL/GenBank/DDBJ databases">
        <title>The Genome Sequence of Spizellomyces punctatus strain DAOM BR117.</title>
        <authorList>
            <consortium name="The Broad Institute Genome Sequencing Platform"/>
            <person name="Russ C."/>
            <person name="Cuomo C."/>
            <person name="Shea T."/>
            <person name="Young S.K."/>
            <person name="Zeng Q."/>
            <person name="Koehrsen M."/>
            <person name="Haas B."/>
            <person name="Borodovsky M."/>
            <person name="Guigo R."/>
            <person name="Alvarado L."/>
            <person name="Berlin A."/>
            <person name="Bochicchio J."/>
            <person name="Borenstein D."/>
            <person name="Chapman S."/>
            <person name="Chen Z."/>
            <person name="Engels R."/>
            <person name="Freedman E."/>
            <person name="Gellesch M."/>
            <person name="Goldberg J."/>
            <person name="Griggs A."/>
            <person name="Gujja S."/>
            <person name="Heiman D."/>
            <person name="Hepburn T."/>
            <person name="Howarth C."/>
            <person name="Jen D."/>
            <person name="Larson L."/>
            <person name="Lewis B."/>
            <person name="Mehta T."/>
            <person name="Park D."/>
            <person name="Pearson M."/>
            <person name="Roberts A."/>
            <person name="Saif S."/>
            <person name="Shenoy N."/>
            <person name="Sisk P."/>
            <person name="Stolte C."/>
            <person name="Sykes S."/>
            <person name="Thomson T."/>
            <person name="Walk T."/>
            <person name="White J."/>
            <person name="Yandava C."/>
            <person name="Burger G."/>
            <person name="Gray M.W."/>
            <person name="Holland P.W.H."/>
            <person name="King N."/>
            <person name="Lang F.B.F."/>
            <person name="Roger A.J."/>
            <person name="Ruiz-Trillo I."/>
            <person name="Lander E."/>
            <person name="Nusbaum C."/>
        </authorList>
    </citation>
    <scope>NUCLEOTIDE SEQUENCE [LARGE SCALE GENOMIC DNA]</scope>
    <source>
        <strain evidence="2 3">DAOM BR117</strain>
    </source>
</reference>
<keyword evidence="3" id="KW-1185">Reference proteome</keyword>
<evidence type="ECO:0000313" key="3">
    <source>
        <dbReference type="Proteomes" id="UP000053201"/>
    </source>
</evidence>
<proteinExistence type="predicted"/>
<feature type="region of interest" description="Disordered" evidence="1">
    <location>
        <begin position="954"/>
        <end position="996"/>
    </location>
</feature>
<feature type="compositionally biased region" description="Low complexity" evidence="1">
    <location>
        <begin position="737"/>
        <end position="748"/>
    </location>
</feature>
<feature type="region of interest" description="Disordered" evidence="1">
    <location>
        <begin position="557"/>
        <end position="616"/>
    </location>
</feature>
<feature type="compositionally biased region" description="Basic and acidic residues" evidence="1">
    <location>
        <begin position="971"/>
        <end position="981"/>
    </location>
</feature>
<dbReference type="VEuPathDB" id="FungiDB:SPPG_01418"/>
<gene>
    <name evidence="2" type="ORF">SPPG_01418</name>
</gene>
<dbReference type="AlphaFoldDB" id="A0A0L0HSB0"/>
<sequence length="1280" mass="144382">MAQAGSDRFEAASARVGPFRFSSKIPPRIGGYTERPDVPVRSTDYDYDVIPRAIYNDPIQELLLREEGASGKRRKANDLAAKRLRKAGLGKLDAGVGGQMGDAAVAAKELDQLHNSTRTLSESQSDLQPDGRMIILTDWGIDIINPQYTPPIPPLPKPRIACPIDRPVYTASKHKSLPPSFPRTVRYGTWRNACGVFPPVVVRTAGRSAEEWRKRERELVDGFVLRYVKRVTKRRKIKAVNSVLAIPARVKEENVDVAVKMKVVDEDTNIPREEPEGQHPSPMKEMEHMQPEPVLVEKEPEREPEQESQPMEDSSPSLPTIHHAEDDSEAESTWLEQEKQRLYAAWGREESGLIEHDLQKVEEEVQMVRDGKESIILDPVPSPVTAKELAKSPQVVAVASPVRLKPSREETVEPGRKVEVVPGDRITTPLKREFSEPRGRRTSSLSAEKDKQMTSSPVEPAVIIPTASSSTAENAPSPREPSPASGLPLTTTETPFTSSTTNLPSELSISVSSESHNDLTPRPRLPSPTGSMVSIAASTMSRKSKFSPTKSVASLFKKSMESLSHKESDEDKAERKERKRMEKEEKEREKEAKKREKALEKQKHKAEKKGKNQEKLGFFEELQMAKTMKEEALNASARHSLVMEQQPNATDITARSQTEELTSPAEHRALASKTAESVETGALPIEPKTQGEEVDKLSSEAPTESIQHDLAEEERRDRERDEERKRRKEERQRIQQEELAAAAALEQQKMAERREKEQREEEVRKQEAEQTKERLEQQRIKKEQEEQERLEKQKAEENRLEAERKENEAREMQRREMERIEKERAQTELREKERAEKERLDQERREQELKDTEERQRRLLVEQEEAERRDRERDEERRRRREERERERLEKEKLENKREEEKKQNESQSTHDHDTKAESVIKQDSRPAEPAVKHNLPANASKFLNAMDMQTMQGTATKPVSAPTEPAAPPKEAEEPAHPAVEDMAASQASLPPSNNRKSVASLASIFGATKSKTGAASANVSRMSLAFGGGESTPKSPPQLVETVVWKNIKLDVKVQDFELHCCENGKAKPYKHFFPLELRRIISATAHGADVTLQACTIRKGGRTGSKFKKMVFHFGDVGKALAWSEGIMALVYGGSAPETASKGILVLIDKFDSKEATKLVEKYMKPIWDTISKPCDIKTVQFNEFSISNVLSSQDFTKLGNIICVNNTEFTGRLQQVLVRNQLAQNPASLPCEPDPVDAALAIVRSTIGQKQHVLHVTGVVLKREEGKIAGMFKAFK</sequence>
<name>A0A0L0HSB0_SPIPD</name>
<dbReference type="Proteomes" id="UP000053201">
    <property type="component" value="Unassembled WGS sequence"/>
</dbReference>
<dbReference type="STRING" id="645134.A0A0L0HSB0"/>
<dbReference type="EMBL" id="KQ257451">
    <property type="protein sequence ID" value="KND03967.1"/>
    <property type="molecule type" value="Genomic_DNA"/>
</dbReference>